<sequence>MPIDHKRINGPEDTLPYQLFTKLNRKSLEQKYKELVQDGKRHDSRAPLEHRKIFMKTGVVSQAKGSAYIEVEKTKVMVSVFDPREIPNRQDYSLKGEIYCEFKFAPFSCEKRRLHQLDAEEKQYSQIMKKALEATVCRHEFPNFQVDIYALVLHNDGSALSAAITAAGLALSHAGVPMYDLITSATLGIQKDTILIDPTTIEERICRTPFWKEKEDNEHGLVVLSMLHTHNQVAQFYQSGSISLDKLPHLIETLEKACADTIPVIQQCLVKHVIKTIKKSSNVIEV</sequence>
<dbReference type="Pfam" id="PF01138">
    <property type="entry name" value="RNase_PH"/>
    <property type="match status" value="1"/>
</dbReference>
<dbReference type="PANTHER" id="PTHR11953:SF2">
    <property type="entry name" value="EXOSOME COMPLEX COMPONENT MTR3"/>
    <property type="match status" value="1"/>
</dbReference>
<dbReference type="AlphaFoldDB" id="A0A9P0PN04"/>
<keyword evidence="11" id="KW-1185">Reference proteome</keyword>
<evidence type="ECO:0000256" key="4">
    <source>
        <dbReference type="ARBA" id="ARBA00022490"/>
    </source>
</evidence>
<keyword evidence="7" id="KW-0694">RNA-binding</keyword>
<dbReference type="CDD" id="cd11371">
    <property type="entry name" value="RNase_PH_MTR3"/>
    <property type="match status" value="1"/>
</dbReference>
<keyword evidence="4" id="KW-0963">Cytoplasm</keyword>
<proteinExistence type="inferred from homology"/>
<evidence type="ECO:0000256" key="1">
    <source>
        <dbReference type="ARBA" id="ARBA00004123"/>
    </source>
</evidence>
<evidence type="ECO:0000256" key="8">
    <source>
        <dbReference type="ARBA" id="ARBA00023242"/>
    </source>
</evidence>
<dbReference type="InterPro" id="IPR001247">
    <property type="entry name" value="ExoRNase_PH_dom1"/>
</dbReference>
<dbReference type="GO" id="GO:0071051">
    <property type="term" value="P:poly(A)-dependent snoRNA 3'-end processing"/>
    <property type="evidence" value="ECO:0007669"/>
    <property type="project" value="TreeGrafter"/>
</dbReference>
<dbReference type="InterPro" id="IPR027408">
    <property type="entry name" value="PNPase/RNase_PH_dom_sf"/>
</dbReference>
<dbReference type="EMBL" id="CAKOFQ010007139">
    <property type="protein sequence ID" value="CAH1992328.1"/>
    <property type="molecule type" value="Genomic_DNA"/>
</dbReference>
<evidence type="ECO:0000256" key="5">
    <source>
        <dbReference type="ARBA" id="ARBA00022552"/>
    </source>
</evidence>
<dbReference type="GO" id="GO:0071028">
    <property type="term" value="P:nuclear mRNA surveillance"/>
    <property type="evidence" value="ECO:0007669"/>
    <property type="project" value="TreeGrafter"/>
</dbReference>
<dbReference type="SUPFAM" id="SSF55666">
    <property type="entry name" value="Ribonuclease PH domain 2-like"/>
    <property type="match status" value="1"/>
</dbReference>
<dbReference type="GO" id="GO:0034475">
    <property type="term" value="P:U4 snRNA 3'-end processing"/>
    <property type="evidence" value="ECO:0007669"/>
    <property type="project" value="TreeGrafter"/>
</dbReference>
<evidence type="ECO:0000313" key="11">
    <source>
        <dbReference type="Proteomes" id="UP001152888"/>
    </source>
</evidence>
<evidence type="ECO:0000313" key="10">
    <source>
        <dbReference type="EMBL" id="CAH1992328.1"/>
    </source>
</evidence>
<reference evidence="10" key="1">
    <citation type="submission" date="2022-03" db="EMBL/GenBank/DDBJ databases">
        <authorList>
            <person name="Sayadi A."/>
        </authorList>
    </citation>
    <scope>NUCLEOTIDE SEQUENCE</scope>
</reference>
<dbReference type="GO" id="GO:0005730">
    <property type="term" value="C:nucleolus"/>
    <property type="evidence" value="ECO:0007669"/>
    <property type="project" value="TreeGrafter"/>
</dbReference>
<keyword evidence="6" id="KW-0271">Exosome</keyword>
<accession>A0A9P0PN04</accession>
<dbReference type="InterPro" id="IPR036345">
    <property type="entry name" value="ExoRNase_PH_dom2_sf"/>
</dbReference>
<comment type="caution">
    <text evidence="10">The sequence shown here is derived from an EMBL/GenBank/DDBJ whole genome shotgun (WGS) entry which is preliminary data.</text>
</comment>
<dbReference type="Gene3D" id="3.30.230.70">
    <property type="entry name" value="GHMP Kinase, N-terminal domain"/>
    <property type="match status" value="1"/>
</dbReference>
<dbReference type="Proteomes" id="UP001152888">
    <property type="component" value="Unassembled WGS sequence"/>
</dbReference>
<evidence type="ECO:0000259" key="9">
    <source>
        <dbReference type="Pfam" id="PF01138"/>
    </source>
</evidence>
<protein>
    <recommendedName>
        <fullName evidence="9">Exoribonuclease phosphorolytic domain-containing protein</fullName>
    </recommendedName>
</protein>
<dbReference type="GO" id="GO:0000176">
    <property type="term" value="C:nuclear exosome (RNase complex)"/>
    <property type="evidence" value="ECO:0007669"/>
    <property type="project" value="TreeGrafter"/>
</dbReference>
<dbReference type="SUPFAM" id="SSF54211">
    <property type="entry name" value="Ribosomal protein S5 domain 2-like"/>
    <property type="match status" value="1"/>
</dbReference>
<evidence type="ECO:0000256" key="3">
    <source>
        <dbReference type="ARBA" id="ARBA00006678"/>
    </source>
</evidence>
<feature type="domain" description="Exoribonuclease phosphorolytic" evidence="9">
    <location>
        <begin position="49"/>
        <end position="177"/>
    </location>
</feature>
<dbReference type="GO" id="GO:0003723">
    <property type="term" value="F:RNA binding"/>
    <property type="evidence" value="ECO:0007669"/>
    <property type="project" value="UniProtKB-KW"/>
</dbReference>
<dbReference type="InterPro" id="IPR050080">
    <property type="entry name" value="RNase_PH"/>
</dbReference>
<evidence type="ECO:0000256" key="2">
    <source>
        <dbReference type="ARBA" id="ARBA00004496"/>
    </source>
</evidence>
<keyword evidence="8" id="KW-0539">Nucleus</keyword>
<dbReference type="FunFam" id="3.30.230.70:FF:000015">
    <property type="entry name" value="Exosome complex component RRP41-like"/>
    <property type="match status" value="1"/>
</dbReference>
<dbReference type="PANTHER" id="PTHR11953">
    <property type="entry name" value="EXOSOME COMPLEX COMPONENT"/>
    <property type="match status" value="1"/>
</dbReference>
<comment type="similarity">
    <text evidence="3">Belongs to the RNase PH family.</text>
</comment>
<gene>
    <name evidence="10" type="ORF">ACAOBT_LOCUS20788</name>
</gene>
<name>A0A9P0PN04_ACAOB</name>
<comment type="subcellular location">
    <subcellularLocation>
        <location evidence="2">Cytoplasm</location>
    </subcellularLocation>
    <subcellularLocation>
        <location evidence="1">Nucleus</location>
    </subcellularLocation>
</comment>
<dbReference type="InterPro" id="IPR020568">
    <property type="entry name" value="Ribosomal_Su5_D2-typ_SF"/>
</dbReference>
<organism evidence="10 11">
    <name type="scientific">Acanthoscelides obtectus</name>
    <name type="common">Bean weevil</name>
    <name type="synonym">Bruchus obtectus</name>
    <dbReference type="NCBI Taxonomy" id="200917"/>
    <lineage>
        <taxon>Eukaryota</taxon>
        <taxon>Metazoa</taxon>
        <taxon>Ecdysozoa</taxon>
        <taxon>Arthropoda</taxon>
        <taxon>Hexapoda</taxon>
        <taxon>Insecta</taxon>
        <taxon>Pterygota</taxon>
        <taxon>Neoptera</taxon>
        <taxon>Endopterygota</taxon>
        <taxon>Coleoptera</taxon>
        <taxon>Polyphaga</taxon>
        <taxon>Cucujiformia</taxon>
        <taxon>Chrysomeloidea</taxon>
        <taxon>Chrysomelidae</taxon>
        <taxon>Bruchinae</taxon>
        <taxon>Bruchini</taxon>
        <taxon>Acanthoscelides</taxon>
    </lineage>
</organism>
<dbReference type="GO" id="GO:0016075">
    <property type="term" value="P:rRNA catabolic process"/>
    <property type="evidence" value="ECO:0007669"/>
    <property type="project" value="TreeGrafter"/>
</dbReference>
<dbReference type="OrthoDB" id="2504340at2759"/>
<dbReference type="GO" id="GO:0006364">
    <property type="term" value="P:rRNA processing"/>
    <property type="evidence" value="ECO:0007669"/>
    <property type="project" value="UniProtKB-KW"/>
</dbReference>
<dbReference type="GO" id="GO:0000177">
    <property type="term" value="C:cytoplasmic exosome (RNase complex)"/>
    <property type="evidence" value="ECO:0007669"/>
    <property type="project" value="TreeGrafter"/>
</dbReference>
<evidence type="ECO:0000256" key="6">
    <source>
        <dbReference type="ARBA" id="ARBA00022835"/>
    </source>
</evidence>
<keyword evidence="5" id="KW-0698">rRNA processing</keyword>
<evidence type="ECO:0000256" key="7">
    <source>
        <dbReference type="ARBA" id="ARBA00022884"/>
    </source>
</evidence>